<feature type="region of interest" description="Disordered" evidence="1">
    <location>
        <begin position="38"/>
        <end position="67"/>
    </location>
</feature>
<evidence type="ECO:0000256" key="2">
    <source>
        <dbReference type="SAM" id="Phobius"/>
    </source>
</evidence>
<dbReference type="Pfam" id="PF06051">
    <property type="entry name" value="DUF928"/>
    <property type="match status" value="1"/>
</dbReference>
<dbReference type="RefSeq" id="WP_124975982.1">
    <property type="nucleotide sequence ID" value="NZ_BDQK01000014.1"/>
</dbReference>
<evidence type="ECO:0000313" key="4">
    <source>
        <dbReference type="Proteomes" id="UP000287247"/>
    </source>
</evidence>
<dbReference type="Proteomes" id="UP000287247">
    <property type="component" value="Unassembled WGS sequence"/>
</dbReference>
<keyword evidence="2" id="KW-1133">Transmembrane helix</keyword>
<dbReference type="AlphaFoldDB" id="A0A401ILA0"/>
<dbReference type="EMBL" id="BDQK01000014">
    <property type="protein sequence ID" value="GBF82016.1"/>
    <property type="molecule type" value="Genomic_DNA"/>
</dbReference>
<sequence>MKSNQYFLGSISLIFALINFLYPISLAKNYRIKEAFPQNSAKLPPPPQTSPPRNKTKPGGGLDPELTACDSKNGTLTALIPEENAVFTTSEKPVVLIYLPDDNTSISKGEFWVNTSQGKNISNVTIPVKSGIIQVKTPITLELNEYTPWYFKITCKNNRSMIIYGWFYRVTLIPEAEKPESSYDVWANTAQNLQNNPNNEMLKNRWFQLLKTIKAEDLVNQPIY</sequence>
<evidence type="ECO:0000256" key="1">
    <source>
        <dbReference type="SAM" id="MobiDB-lite"/>
    </source>
</evidence>
<keyword evidence="2" id="KW-0812">Transmembrane</keyword>
<dbReference type="OrthoDB" id="536034at2"/>
<keyword evidence="4" id="KW-1185">Reference proteome</keyword>
<gene>
    <name evidence="3" type="ORF">AsFPU1_3439</name>
</gene>
<evidence type="ECO:0008006" key="5">
    <source>
        <dbReference type="Google" id="ProtNLM"/>
    </source>
</evidence>
<comment type="caution">
    <text evidence="3">The sequence shown here is derived from an EMBL/GenBank/DDBJ whole genome shotgun (WGS) entry which is preliminary data.</text>
</comment>
<name>A0A401ILA0_APHSA</name>
<keyword evidence="2" id="KW-0472">Membrane</keyword>
<feature type="transmembrane region" description="Helical" evidence="2">
    <location>
        <begin position="6"/>
        <end position="24"/>
    </location>
</feature>
<reference evidence="4" key="1">
    <citation type="submission" date="2017-05" db="EMBL/GenBank/DDBJ databases">
        <title>Physiological properties and genetic analysis related to exopolysaccharide production of fresh-water unicellular cyanobacterium Aphanothece sacrum, Suizenji Nori, that has been cultured as a food source in Japan.</title>
        <authorList>
            <person name="Kanesaki Y."/>
            <person name="Yoshikawa S."/>
            <person name="Ohki K."/>
        </authorList>
    </citation>
    <scope>NUCLEOTIDE SEQUENCE [LARGE SCALE GENOMIC DNA]</scope>
    <source>
        <strain evidence="4">FPU1</strain>
    </source>
</reference>
<evidence type="ECO:0000313" key="3">
    <source>
        <dbReference type="EMBL" id="GBF82016.1"/>
    </source>
</evidence>
<proteinExistence type="predicted"/>
<accession>A0A401ILA0</accession>
<dbReference type="InterPro" id="IPR010328">
    <property type="entry name" value="DUF928"/>
</dbReference>
<organism evidence="3 4">
    <name type="scientific">Aphanothece sacrum FPU1</name>
    <dbReference type="NCBI Taxonomy" id="1920663"/>
    <lineage>
        <taxon>Bacteria</taxon>
        <taxon>Bacillati</taxon>
        <taxon>Cyanobacteriota</taxon>
        <taxon>Cyanophyceae</taxon>
        <taxon>Oscillatoriophycideae</taxon>
        <taxon>Chroococcales</taxon>
        <taxon>Aphanothecaceae</taxon>
        <taxon>Aphanothece</taxon>
    </lineage>
</organism>
<protein>
    <recommendedName>
        <fullName evidence="5">DUF928 domain-containing protein</fullName>
    </recommendedName>
</protein>